<dbReference type="PANTHER" id="PTHR22940">
    <property type="entry name" value="TIMEOUT/TIMELESS-2"/>
    <property type="match status" value="1"/>
</dbReference>
<feature type="domain" description="Timeless N-terminal" evidence="5">
    <location>
        <begin position="28"/>
        <end position="287"/>
    </location>
</feature>
<feature type="compositionally biased region" description="Low complexity" evidence="4">
    <location>
        <begin position="1286"/>
        <end position="1296"/>
    </location>
</feature>
<dbReference type="OrthoDB" id="310853at2759"/>
<dbReference type="InterPro" id="IPR006906">
    <property type="entry name" value="Timeless_N"/>
</dbReference>
<feature type="region of interest" description="Disordered" evidence="4">
    <location>
        <begin position="562"/>
        <end position="604"/>
    </location>
</feature>
<feature type="compositionally biased region" description="Basic residues" evidence="4">
    <location>
        <begin position="1088"/>
        <end position="1101"/>
    </location>
</feature>
<comment type="subcellular location">
    <subcellularLocation>
        <location evidence="1">Nucleus</location>
    </subcellularLocation>
</comment>
<reference evidence="6" key="1">
    <citation type="submission" date="2021-08" db="EMBL/GenBank/DDBJ databases">
        <title>WGS assembly of Ceratopteris richardii.</title>
        <authorList>
            <person name="Marchant D.B."/>
            <person name="Chen G."/>
            <person name="Jenkins J."/>
            <person name="Shu S."/>
            <person name="Leebens-Mack J."/>
            <person name="Grimwood J."/>
            <person name="Schmutz J."/>
            <person name="Soltis P."/>
            <person name="Soltis D."/>
            <person name="Chen Z.-H."/>
        </authorList>
    </citation>
    <scope>NUCLEOTIDE SEQUENCE</scope>
    <source>
        <strain evidence="6">Whitten #5841</strain>
        <tissue evidence="6">Leaf</tissue>
    </source>
</reference>
<feature type="region of interest" description="Disordered" evidence="4">
    <location>
        <begin position="884"/>
        <end position="913"/>
    </location>
</feature>
<evidence type="ECO:0000313" key="7">
    <source>
        <dbReference type="Proteomes" id="UP000825935"/>
    </source>
</evidence>
<dbReference type="InterPro" id="IPR044998">
    <property type="entry name" value="Timeless"/>
</dbReference>
<keyword evidence="7" id="KW-1185">Reference proteome</keyword>
<evidence type="ECO:0000256" key="4">
    <source>
        <dbReference type="SAM" id="MobiDB-lite"/>
    </source>
</evidence>
<dbReference type="GO" id="GO:0006281">
    <property type="term" value="P:DNA repair"/>
    <property type="evidence" value="ECO:0007669"/>
    <property type="project" value="TreeGrafter"/>
</dbReference>
<dbReference type="Pfam" id="PF04821">
    <property type="entry name" value="TIMELESS"/>
    <property type="match status" value="1"/>
</dbReference>
<feature type="compositionally biased region" description="Basic residues" evidence="4">
    <location>
        <begin position="1036"/>
        <end position="1046"/>
    </location>
</feature>
<feature type="region of interest" description="Disordered" evidence="4">
    <location>
        <begin position="1021"/>
        <end position="1049"/>
    </location>
</feature>
<name>A0A8T2VA50_CERRI</name>
<feature type="compositionally biased region" description="Basic and acidic residues" evidence="4">
    <location>
        <begin position="1186"/>
        <end position="1196"/>
    </location>
</feature>
<sequence>MATAMEVEGLDAVCAGLGFPSQDPSSSYIKSEHCLENLKNLQRFLRRDHPTSRPVFKQLGKWNTVGRDLVPIISQYRDDPELIINAVKVVVFLTMPVDALSENVSEQLDYVLDFKESFLRNDAIAVIMTLLEEPLEHLESDTFSEEDWKVVQLVLTLMRNLLEVQDLSFQKVAVNESMRVLSTRDKLLEHLFEENVMDLLLALAQYISGSKGPVRQDCTLFLEIFHHIFWGQSPEKIVRESDQKALDKKSKQPGGLLQELTKVEKEQLKDIRLKELSRHSRFSGSFVQVAQDGSKRMLKRNPFQSSITSVLRGPQIKHGPVKRVAFDRSSLPSDGRVLELLKTFADQILLGSYNLVMQCIKEDISRERSWIQTSDVALFFEVAKFFTAYQRCLISNKSHTVRETIASLDEDKDCLFQGLLCGPIASTMDQDMFTMVVLQWHKFADLAKETNDWDSLSTTSSLFKEMIRMLDVVLKGAKDSDKSEQQEVRVARILLYKIFYDQTEKGTFQFLLHLLKSFDIHKQPRSHLSDLVETVHVVLRIIEFLTKEEGALRVLKKRRKGRKKIESKRTDKPRSNDATQVEADAAQSGEQVMEQSNPTAEHHTSVQGFTVIENENPSDELNQDEYLENPISDTLLGAVGETATSELQTSSQNFETLENEDPNAEHNLSEEVGMTSKEKESDSLLHESHMSEDTHLVTERLLEESEDSEDDGGTYNVDVSLDVKRCARMFADNTVVRNYCWLLRFFMTNSAAVNHYIICMLQRICKDHSLEPMLYQLSLFEIFYEILSNKKASKLEQHVHIFSFLTKLIRNFFKKLKVQPLLFLDVLFWKNRQDCHHITLGYDIYSFRKFNGQSTKGSRKPSIADALGNDEADEEMQANLSENGFPSHQLADESGAVEEQGKPKMKKKRGKITEEQESHLIMLFEQHKNDPDCCQLLAKEIDPEGEVTAAHVRRKLKSLDLVPVLKRNRINERAESRDNTSGIGQGQQKKRRIRLKKQTQSMTDINAQLSDDEPVAQLMELKEPGEEHDKFTETKGHRRKRIKQKKQTPLETDVNIECSDDEPLSQLVKRRIIQTSEVLGNSTEQEKKQKKKRRVKQKKKAHLEADKNVDSSDNEPLTQLMERLQVPQQERNARTPKGGLEGQQKKRKIKEKKEAQLETDLNLDSSDNEPLTQLMKKLHGSQGDSNDNKRELKEPAENLDETLMDHIVARRKQFRATVTTDADVGLSSPRIEESESQELMEKHFETSSISTEYVAIELKEKRQATIDLAREGADAFSEDNVGKAQSDSSSLSLSSPSPAPPNRRPSTFEDVDPSLEDDVELNTDNTLTSSVAAAVAGVRRRRALFVVDDDDQDE</sequence>
<feature type="region of interest" description="Disordered" evidence="4">
    <location>
        <begin position="972"/>
        <end position="999"/>
    </location>
</feature>
<feature type="compositionally biased region" description="Acidic residues" evidence="4">
    <location>
        <begin position="1309"/>
        <end position="1321"/>
    </location>
</feature>
<feature type="compositionally biased region" description="Basic residues" evidence="4">
    <location>
        <begin position="988"/>
        <end position="997"/>
    </location>
</feature>
<feature type="compositionally biased region" description="Basic and acidic residues" evidence="4">
    <location>
        <begin position="676"/>
        <end position="693"/>
    </location>
</feature>
<dbReference type="OMA" id="LTRNVAM"/>
<gene>
    <name evidence="6" type="ORF">KP509_02G004400</name>
</gene>
<organism evidence="6 7">
    <name type="scientific">Ceratopteris richardii</name>
    <name type="common">Triangle waterfern</name>
    <dbReference type="NCBI Taxonomy" id="49495"/>
    <lineage>
        <taxon>Eukaryota</taxon>
        <taxon>Viridiplantae</taxon>
        <taxon>Streptophyta</taxon>
        <taxon>Embryophyta</taxon>
        <taxon>Tracheophyta</taxon>
        <taxon>Polypodiopsida</taxon>
        <taxon>Polypodiidae</taxon>
        <taxon>Polypodiales</taxon>
        <taxon>Pteridineae</taxon>
        <taxon>Pteridaceae</taxon>
        <taxon>Parkerioideae</taxon>
        <taxon>Ceratopteris</taxon>
    </lineage>
</organism>
<evidence type="ECO:0000313" key="6">
    <source>
        <dbReference type="EMBL" id="KAH7442846.1"/>
    </source>
</evidence>
<feature type="compositionally biased region" description="Polar residues" evidence="4">
    <location>
        <begin position="588"/>
        <end position="599"/>
    </location>
</feature>
<feature type="compositionally biased region" description="Polar residues" evidence="4">
    <location>
        <begin position="644"/>
        <end position="656"/>
    </location>
</feature>
<keyword evidence="3" id="KW-0131">Cell cycle</keyword>
<feature type="region of interest" description="Disordered" evidence="4">
    <location>
        <begin position="644"/>
        <end position="693"/>
    </location>
</feature>
<accession>A0A8T2VA50</accession>
<comment type="caution">
    <text evidence="6">The sequence shown here is derived from an EMBL/GenBank/DDBJ whole genome shotgun (WGS) entry which is preliminary data.</text>
</comment>
<evidence type="ECO:0000256" key="3">
    <source>
        <dbReference type="ARBA" id="ARBA00023306"/>
    </source>
</evidence>
<dbReference type="Proteomes" id="UP000825935">
    <property type="component" value="Chromosome 2"/>
</dbReference>
<dbReference type="GO" id="GO:0043111">
    <property type="term" value="P:replication fork arrest"/>
    <property type="evidence" value="ECO:0007669"/>
    <property type="project" value="TreeGrafter"/>
</dbReference>
<protein>
    <recommendedName>
        <fullName evidence="5">Timeless N-terminal domain-containing protein</fullName>
    </recommendedName>
</protein>
<evidence type="ECO:0000256" key="2">
    <source>
        <dbReference type="ARBA" id="ARBA00023242"/>
    </source>
</evidence>
<dbReference type="GO" id="GO:0003677">
    <property type="term" value="F:DNA binding"/>
    <property type="evidence" value="ECO:0007669"/>
    <property type="project" value="TreeGrafter"/>
</dbReference>
<feature type="compositionally biased region" description="Polar residues" evidence="4">
    <location>
        <begin position="1162"/>
        <end position="1171"/>
    </location>
</feature>
<evidence type="ECO:0000256" key="1">
    <source>
        <dbReference type="ARBA" id="ARBA00004123"/>
    </source>
</evidence>
<dbReference type="PANTHER" id="PTHR22940:SF4">
    <property type="entry name" value="PROTEIN TIMELESS HOMOLOG"/>
    <property type="match status" value="1"/>
</dbReference>
<feature type="region of interest" description="Disordered" evidence="4">
    <location>
        <begin position="1275"/>
        <end position="1323"/>
    </location>
</feature>
<keyword evidence="2" id="KW-0539">Nucleus</keyword>
<dbReference type="GO" id="GO:0031298">
    <property type="term" value="C:replication fork protection complex"/>
    <property type="evidence" value="ECO:0007669"/>
    <property type="project" value="TreeGrafter"/>
</dbReference>
<dbReference type="EMBL" id="CM035407">
    <property type="protein sequence ID" value="KAH7442846.1"/>
    <property type="molecule type" value="Genomic_DNA"/>
</dbReference>
<proteinExistence type="predicted"/>
<feature type="compositionally biased region" description="Basic and acidic residues" evidence="4">
    <location>
        <begin position="1021"/>
        <end position="1035"/>
    </location>
</feature>
<evidence type="ECO:0000259" key="5">
    <source>
        <dbReference type="Pfam" id="PF04821"/>
    </source>
</evidence>
<feature type="region of interest" description="Disordered" evidence="4">
    <location>
        <begin position="1080"/>
        <end position="1199"/>
    </location>
</feature>
<dbReference type="GO" id="GO:0000076">
    <property type="term" value="P:DNA replication checkpoint signaling"/>
    <property type="evidence" value="ECO:0007669"/>
    <property type="project" value="TreeGrafter"/>
</dbReference>